<dbReference type="Proteomes" id="UP000613193">
    <property type="component" value="Unassembled WGS sequence"/>
</dbReference>
<keyword evidence="1" id="KW-0732">Signal</keyword>
<evidence type="ECO:0000313" key="3">
    <source>
        <dbReference type="Proteomes" id="UP000613193"/>
    </source>
</evidence>
<keyword evidence="3" id="KW-1185">Reference proteome</keyword>
<feature type="chain" id="PRO_5036721054" evidence="1">
    <location>
        <begin position="19"/>
        <end position="161"/>
    </location>
</feature>
<accession>A0A934PU65</accession>
<dbReference type="EMBL" id="JAEHFW010000002">
    <property type="protein sequence ID" value="MBK0379632.1"/>
    <property type="molecule type" value="Genomic_DNA"/>
</dbReference>
<sequence>MKLSFRIFLWMSLVPLFAAAQLSKQDDSVLWVIKSRDGKSDIKAHHIIMSSFQIEKMDVLDVDQIKQRFGDIPEKSVLLVKLKSDANLLPLKDFFEKRKIDFNHYPTIADGEKITDITKFYIDENSLQEVAVERDSIRITTNSFYIQQHQKANKAKAGYKK</sequence>
<gene>
    <name evidence="2" type="ORF">I5M19_09955</name>
</gene>
<dbReference type="AlphaFoldDB" id="A0A934PU65"/>
<organism evidence="2 3">
    <name type="scientific">Mucilaginibacter segetis</name>
    <dbReference type="NCBI Taxonomy" id="2793071"/>
    <lineage>
        <taxon>Bacteria</taxon>
        <taxon>Pseudomonadati</taxon>
        <taxon>Bacteroidota</taxon>
        <taxon>Sphingobacteriia</taxon>
        <taxon>Sphingobacteriales</taxon>
        <taxon>Sphingobacteriaceae</taxon>
        <taxon>Mucilaginibacter</taxon>
    </lineage>
</organism>
<proteinExistence type="predicted"/>
<dbReference type="RefSeq" id="WP_200066187.1">
    <property type="nucleotide sequence ID" value="NZ_JAEHFW010000002.1"/>
</dbReference>
<feature type="signal peptide" evidence="1">
    <location>
        <begin position="1"/>
        <end position="18"/>
    </location>
</feature>
<comment type="caution">
    <text evidence="2">The sequence shown here is derived from an EMBL/GenBank/DDBJ whole genome shotgun (WGS) entry which is preliminary data.</text>
</comment>
<protein>
    <submittedName>
        <fullName evidence="2">Uncharacterized protein</fullName>
    </submittedName>
</protein>
<reference evidence="2" key="1">
    <citation type="submission" date="2020-12" db="EMBL/GenBank/DDBJ databases">
        <title>Bacterial novel species Mucilaginibacter sp. SD-g isolated from soil.</title>
        <authorList>
            <person name="Jung H.-Y."/>
        </authorList>
    </citation>
    <scope>NUCLEOTIDE SEQUENCE</scope>
    <source>
        <strain evidence="2">SD-g</strain>
    </source>
</reference>
<evidence type="ECO:0000313" key="2">
    <source>
        <dbReference type="EMBL" id="MBK0379632.1"/>
    </source>
</evidence>
<evidence type="ECO:0000256" key="1">
    <source>
        <dbReference type="SAM" id="SignalP"/>
    </source>
</evidence>
<name>A0A934PU65_9SPHI</name>